<keyword evidence="5" id="KW-0238">DNA-binding</keyword>
<dbReference type="InterPro" id="IPR036388">
    <property type="entry name" value="WH-like_DNA-bd_sf"/>
</dbReference>
<evidence type="ECO:0000313" key="5">
    <source>
        <dbReference type="EMBL" id="TCP42065.1"/>
    </source>
</evidence>
<reference evidence="5 6" key="1">
    <citation type="submission" date="2019-03" db="EMBL/GenBank/DDBJ databases">
        <title>Genomic Encyclopedia of Type Strains, Phase IV (KMG-IV): sequencing the most valuable type-strain genomes for metagenomic binning, comparative biology and taxonomic classification.</title>
        <authorList>
            <person name="Goeker M."/>
        </authorList>
    </citation>
    <scope>NUCLEOTIDE SEQUENCE [LARGE SCALE GENOMIC DNA]</scope>
    <source>
        <strain evidence="5 6">DSM 45765</strain>
    </source>
</reference>
<keyword evidence="6" id="KW-1185">Reference proteome</keyword>
<dbReference type="PROSITE" id="PS50005">
    <property type="entry name" value="TPR"/>
    <property type="match status" value="1"/>
</dbReference>
<keyword evidence="1" id="KW-0805">Transcription regulation</keyword>
<dbReference type="Pfam" id="PF03704">
    <property type="entry name" value="BTAD"/>
    <property type="match status" value="1"/>
</dbReference>
<dbReference type="GO" id="GO:0006355">
    <property type="term" value="P:regulation of DNA-templated transcription"/>
    <property type="evidence" value="ECO:0007669"/>
    <property type="project" value="InterPro"/>
</dbReference>
<dbReference type="SUPFAM" id="SSF46894">
    <property type="entry name" value="C-terminal effector domain of the bipartite response regulators"/>
    <property type="match status" value="1"/>
</dbReference>
<dbReference type="AlphaFoldDB" id="A0A4R2Q5V7"/>
<dbReference type="InterPro" id="IPR019734">
    <property type="entry name" value="TPR_rpt"/>
</dbReference>
<dbReference type="Proteomes" id="UP000294911">
    <property type="component" value="Unassembled WGS sequence"/>
</dbReference>
<dbReference type="PRINTS" id="PR00364">
    <property type="entry name" value="DISEASERSIST"/>
</dbReference>
<dbReference type="Gene3D" id="1.10.10.10">
    <property type="entry name" value="Winged helix-like DNA-binding domain superfamily/Winged helix DNA-binding domain"/>
    <property type="match status" value="1"/>
</dbReference>
<evidence type="ECO:0000256" key="1">
    <source>
        <dbReference type="ARBA" id="ARBA00023015"/>
    </source>
</evidence>
<dbReference type="EMBL" id="SLXQ01000024">
    <property type="protein sequence ID" value="TCP42065.1"/>
    <property type="molecule type" value="Genomic_DNA"/>
</dbReference>
<dbReference type="Pfam" id="PF00931">
    <property type="entry name" value="NB-ARC"/>
    <property type="match status" value="1"/>
</dbReference>
<keyword evidence="3" id="KW-0802">TPR repeat</keyword>
<feature type="repeat" description="TPR" evidence="3">
    <location>
        <begin position="777"/>
        <end position="810"/>
    </location>
</feature>
<dbReference type="GO" id="GO:0003677">
    <property type="term" value="F:DNA binding"/>
    <property type="evidence" value="ECO:0007669"/>
    <property type="project" value="UniProtKB-KW"/>
</dbReference>
<gene>
    <name evidence="5" type="ORF">EV191_12431</name>
</gene>
<evidence type="ECO:0000259" key="4">
    <source>
        <dbReference type="SMART" id="SM01043"/>
    </source>
</evidence>
<protein>
    <submittedName>
        <fullName evidence="5">DNA-binding SARP family transcriptional activator</fullName>
    </submittedName>
</protein>
<dbReference type="PANTHER" id="PTHR35807:SF1">
    <property type="entry name" value="TRANSCRIPTIONAL REGULATOR REDD"/>
    <property type="match status" value="1"/>
</dbReference>
<dbReference type="SMART" id="SM00028">
    <property type="entry name" value="TPR"/>
    <property type="match status" value="6"/>
</dbReference>
<evidence type="ECO:0000256" key="3">
    <source>
        <dbReference type="PROSITE-ProRule" id="PRU00339"/>
    </source>
</evidence>
<organism evidence="5 6">
    <name type="scientific">Tamaricihabitans halophyticus</name>
    <dbReference type="NCBI Taxonomy" id="1262583"/>
    <lineage>
        <taxon>Bacteria</taxon>
        <taxon>Bacillati</taxon>
        <taxon>Actinomycetota</taxon>
        <taxon>Actinomycetes</taxon>
        <taxon>Pseudonocardiales</taxon>
        <taxon>Pseudonocardiaceae</taxon>
        <taxon>Tamaricihabitans</taxon>
    </lineage>
</organism>
<dbReference type="InterPro" id="IPR011990">
    <property type="entry name" value="TPR-like_helical_dom_sf"/>
</dbReference>
<dbReference type="PANTHER" id="PTHR35807">
    <property type="entry name" value="TRANSCRIPTIONAL REGULATOR REDD-RELATED"/>
    <property type="match status" value="1"/>
</dbReference>
<dbReference type="InterPro" id="IPR051677">
    <property type="entry name" value="AfsR-DnrI-RedD_regulator"/>
</dbReference>
<dbReference type="Pfam" id="PF13424">
    <property type="entry name" value="TPR_12"/>
    <property type="match status" value="3"/>
</dbReference>
<evidence type="ECO:0000313" key="6">
    <source>
        <dbReference type="Proteomes" id="UP000294911"/>
    </source>
</evidence>
<dbReference type="GO" id="GO:0043531">
    <property type="term" value="F:ADP binding"/>
    <property type="evidence" value="ECO:0007669"/>
    <property type="project" value="InterPro"/>
</dbReference>
<dbReference type="SMART" id="SM01043">
    <property type="entry name" value="BTAD"/>
    <property type="match status" value="1"/>
</dbReference>
<proteinExistence type="predicted"/>
<dbReference type="InterPro" id="IPR027417">
    <property type="entry name" value="P-loop_NTPase"/>
</dbReference>
<dbReference type="InterPro" id="IPR002182">
    <property type="entry name" value="NB-ARC"/>
</dbReference>
<dbReference type="InterPro" id="IPR016032">
    <property type="entry name" value="Sig_transdc_resp-reg_C-effctor"/>
</dbReference>
<sequence length="990" mass="109248">MATVSGTLRRSLLAILVARANETVPVDVLVNALWGAPAESGPERRLHLQVHRLRAVMAEPERLSFGPGGYRLTVLPGELDAEEFDTLVDDAISVSNQEPQRCAELLRKALAMFHGDPFQGIDLLMLTGEVQRYAERRLVALDELYAAELRSGRHAAVVGELTELANQHPLRERFHGLLMTALSRCGRQADALAAYRRAREISVVELGLEPGSELRAIEQRVLAGEDVPTDAQARHVTRSMVPAQLPAPPTSFVGRTDELGELDAMLSEALESVTVVAVVGAGGVGKTALARYWANGIRDQFPDGQLYLDLCGYGPDAPVRAEMALAGFLRAFGVEGSAIPQDVSERSALLRSALAGTRTLLVLDNAKTAEQVRPLLPATPGCLVLVTSRDPLASLVARDGANRILLSQFTWQEADSLLRNLLDAGRIDADPIGIDRLIARCARLPLALRIAAERIRFRPAAGVGELVDELEDPRDRLDLLETGDDPNSSVRTVLSWSYRQLPREAAELLRLWALHVGHDIDIEALAALTGRAHRDTRRSIELLQRAHLVDELSSGRFLLHDLLRAYAAELLSESDDAATRAEARRRLFDHYLSTSAQAMEWIAPEESELGTERYAAMAAGVRFSSYADARGWLDTERANLVQIAEHAPECGFTTYTFDLSATLWPFLDIGWHHDDAQRVHSRALDLARKIGDRVAEGIALRNLGLWQHRLNEYAKAAEHLEQALSVQQHLEEPKSLATTLNYLAGAYQTVGRFDEAITHFRHSTELYRELGSASLESKPLSNLGHLYRRLGRYAEAEHCLMRAMRLAEEADHLLSKAYTQTHLAFLRYDTAHYDEALNYARRMRDLIEGKGVRALDILGSYILGSIDRSRGNLQEAIANYQLALRAATPGYDTTITAMILNGLAEAHAANGDWDAAAENFEKALVTGSTGSGVGARYEQARAYSGSGDVCEALGQHSQARQYWRRAWKNFRDLQSPEAGRIAAKLPELEW</sequence>
<dbReference type="SUPFAM" id="SSF52540">
    <property type="entry name" value="P-loop containing nucleoside triphosphate hydrolases"/>
    <property type="match status" value="1"/>
</dbReference>
<dbReference type="InterPro" id="IPR005158">
    <property type="entry name" value="BTAD"/>
</dbReference>
<accession>A0A4R2Q5V7</accession>
<dbReference type="Gene3D" id="3.40.50.300">
    <property type="entry name" value="P-loop containing nucleotide triphosphate hydrolases"/>
    <property type="match status" value="1"/>
</dbReference>
<keyword evidence="2" id="KW-0804">Transcription</keyword>
<name>A0A4R2Q5V7_9PSEU</name>
<dbReference type="OrthoDB" id="4507225at2"/>
<evidence type="ECO:0000256" key="2">
    <source>
        <dbReference type="ARBA" id="ARBA00023163"/>
    </source>
</evidence>
<feature type="domain" description="Bacterial transcriptional activator" evidence="4">
    <location>
        <begin position="79"/>
        <end position="222"/>
    </location>
</feature>
<dbReference type="CDD" id="cd15831">
    <property type="entry name" value="BTAD"/>
    <property type="match status" value="1"/>
</dbReference>
<dbReference type="Gene3D" id="1.25.40.10">
    <property type="entry name" value="Tetratricopeptide repeat domain"/>
    <property type="match status" value="3"/>
</dbReference>
<comment type="caution">
    <text evidence="5">The sequence shown here is derived from an EMBL/GenBank/DDBJ whole genome shotgun (WGS) entry which is preliminary data.</text>
</comment>
<dbReference type="SUPFAM" id="SSF48452">
    <property type="entry name" value="TPR-like"/>
    <property type="match status" value="3"/>
</dbReference>